<evidence type="ECO:0000256" key="2">
    <source>
        <dbReference type="SAM" id="MobiDB-lite"/>
    </source>
</evidence>
<evidence type="ECO:0000313" key="4">
    <source>
        <dbReference type="Proteomes" id="UP000298138"/>
    </source>
</evidence>
<protein>
    <submittedName>
        <fullName evidence="3">Uncharacterized protein</fullName>
    </submittedName>
</protein>
<reference evidence="3 4" key="1">
    <citation type="submission" date="2019-04" db="EMBL/GenBank/DDBJ databases">
        <title>Comparative genomics and transcriptomics to analyze fruiting body development in filamentous ascomycetes.</title>
        <authorList>
            <consortium name="DOE Joint Genome Institute"/>
            <person name="Lutkenhaus R."/>
            <person name="Traeger S."/>
            <person name="Breuer J."/>
            <person name="Kuo A."/>
            <person name="Lipzen A."/>
            <person name="Pangilinan J."/>
            <person name="Dilworth D."/>
            <person name="Sandor L."/>
            <person name="Poggeler S."/>
            <person name="Barry K."/>
            <person name="Grigoriev I.V."/>
            <person name="Nowrousian M."/>
        </authorList>
    </citation>
    <scope>NUCLEOTIDE SEQUENCE [LARGE SCALE GENOMIC DNA]</scope>
    <source>
        <strain evidence="3 4">CBS 389.68</strain>
    </source>
</reference>
<dbReference type="EMBL" id="ML220139">
    <property type="protein sequence ID" value="TGZ78692.1"/>
    <property type="molecule type" value="Genomic_DNA"/>
</dbReference>
<feature type="compositionally biased region" description="Basic and acidic residues" evidence="2">
    <location>
        <begin position="1"/>
        <end position="11"/>
    </location>
</feature>
<accession>A0A4S2MNK1</accession>
<feature type="non-terminal residue" evidence="3">
    <location>
        <position position="544"/>
    </location>
</feature>
<feature type="coiled-coil region" evidence="1">
    <location>
        <begin position="77"/>
        <end position="164"/>
    </location>
</feature>
<organism evidence="3 4">
    <name type="scientific">Ascodesmis nigricans</name>
    <dbReference type="NCBI Taxonomy" id="341454"/>
    <lineage>
        <taxon>Eukaryota</taxon>
        <taxon>Fungi</taxon>
        <taxon>Dikarya</taxon>
        <taxon>Ascomycota</taxon>
        <taxon>Pezizomycotina</taxon>
        <taxon>Pezizomycetes</taxon>
        <taxon>Pezizales</taxon>
        <taxon>Ascodesmidaceae</taxon>
        <taxon>Ascodesmis</taxon>
    </lineage>
</organism>
<keyword evidence="4" id="KW-1185">Reference proteome</keyword>
<evidence type="ECO:0000256" key="1">
    <source>
        <dbReference type="SAM" id="Coils"/>
    </source>
</evidence>
<dbReference type="PANTHER" id="PTHR40641">
    <property type="entry name" value="INVOLUCRIN REPEAT PROTEIN (AFU_ORTHOLOGUE AFUA_2G08060)"/>
    <property type="match status" value="1"/>
</dbReference>
<proteinExistence type="predicted"/>
<dbReference type="STRING" id="341454.A0A4S2MNK1"/>
<dbReference type="AlphaFoldDB" id="A0A4S2MNK1"/>
<feature type="coiled-coil region" evidence="1">
    <location>
        <begin position="190"/>
        <end position="260"/>
    </location>
</feature>
<dbReference type="Proteomes" id="UP000298138">
    <property type="component" value="Unassembled WGS sequence"/>
</dbReference>
<feature type="region of interest" description="Disordered" evidence="2">
    <location>
        <begin position="1"/>
        <end position="25"/>
    </location>
</feature>
<evidence type="ECO:0000313" key="3">
    <source>
        <dbReference type="EMBL" id="TGZ78692.1"/>
    </source>
</evidence>
<gene>
    <name evidence="3" type="ORF">EX30DRAFT_309732</name>
</gene>
<name>A0A4S2MNK1_9PEZI</name>
<dbReference type="PANTHER" id="PTHR40641:SF2">
    <property type="entry name" value="INVOLUCRIN REPEAT PROTEIN"/>
    <property type="match status" value="1"/>
</dbReference>
<dbReference type="OrthoDB" id="5365701at2759"/>
<keyword evidence="1" id="KW-0175">Coiled coil</keyword>
<dbReference type="InterPro" id="IPR053268">
    <property type="entry name" value="Woronin_anchor"/>
</dbReference>
<dbReference type="InParanoid" id="A0A4S2MNK1"/>
<sequence>MQVLKRGERHANRQPSLRRVGSELHSAARVSSEHVIFGDRISSSSSVRSHGKQPDVLEAYGERAPTPNSPTRPPSIRRRQSLQIMDLENTVQQLATENTTLEQTKANLEKSLIESRSRHKQQATELNDAIKSREDMIKEKDSQLEELNKKLTWYREEVQRLTLHNDTLLQTNTALSAARKHHEATFTAQVQQKDEQYKKLASEHAELERQFQEMHTGVERILRNELQTKDTELTRLRRELDKAREDIRQLQRKVNQRQSDRYLDIKDFQHFVNSSDKLFAEVRDFCERFSNWSAGQRIVHVHRIQDDDVKERFENVMLDDRGVRRMLKDESRRGQVFTAMMMRMLWEFVFSRYLFGLDKEQRLRLLELEHTLGEVATKNNNKLEAVHQWRATTLTLLTQRPAFRQKILTDTHATAAEIMRHLHFILPPPAHHHQDAITALTTLVDHAVTLSIEMRTQRAEYVMQRAPRPEYDDNGEVSNTIPYDPAKMHAVNAVDLGMSEQDLADEKALVKMVMFPAIICRGNELGEKYDNEVVVKRMQVLVNR</sequence>